<comment type="similarity">
    <text evidence="1 4">Belongs to the pseudouridine synthase RsuA family.</text>
</comment>
<evidence type="ECO:0000313" key="6">
    <source>
        <dbReference type="EMBL" id="PIY59603.1"/>
    </source>
</evidence>
<dbReference type="InterPro" id="IPR002942">
    <property type="entry name" value="S4_RNA-bd"/>
</dbReference>
<dbReference type="GO" id="GO:0120159">
    <property type="term" value="F:rRNA pseudouridine synthase activity"/>
    <property type="evidence" value="ECO:0007669"/>
    <property type="project" value="UniProtKB-ARBA"/>
</dbReference>
<dbReference type="PROSITE" id="PS01149">
    <property type="entry name" value="PSI_RSU"/>
    <property type="match status" value="1"/>
</dbReference>
<dbReference type="Pfam" id="PF01479">
    <property type="entry name" value="S4"/>
    <property type="match status" value="1"/>
</dbReference>
<name>A0A2M7Q895_9BACT</name>
<dbReference type="EC" id="5.4.99.-" evidence="4"/>
<dbReference type="InterPro" id="IPR020103">
    <property type="entry name" value="PsdUridine_synth_cat_dom_sf"/>
</dbReference>
<dbReference type="SUPFAM" id="SSF55120">
    <property type="entry name" value="Pseudouridine synthase"/>
    <property type="match status" value="1"/>
</dbReference>
<dbReference type="PROSITE" id="PS50889">
    <property type="entry name" value="S4"/>
    <property type="match status" value="1"/>
</dbReference>
<dbReference type="InterPro" id="IPR036986">
    <property type="entry name" value="S4_RNA-bd_sf"/>
</dbReference>
<evidence type="ECO:0000256" key="1">
    <source>
        <dbReference type="ARBA" id="ARBA00008348"/>
    </source>
</evidence>
<dbReference type="InterPro" id="IPR042092">
    <property type="entry name" value="PsdUridine_s_RsuA/RluB/E/F_cat"/>
</dbReference>
<dbReference type="SUPFAM" id="SSF55174">
    <property type="entry name" value="Alpha-L RNA-binding motif"/>
    <property type="match status" value="1"/>
</dbReference>
<dbReference type="SMART" id="SM00363">
    <property type="entry name" value="S4"/>
    <property type="match status" value="1"/>
</dbReference>
<evidence type="ECO:0000256" key="4">
    <source>
        <dbReference type="RuleBase" id="RU003887"/>
    </source>
</evidence>
<dbReference type="EMBL" id="PFKZ01000034">
    <property type="protein sequence ID" value="PIY59603.1"/>
    <property type="molecule type" value="Genomic_DNA"/>
</dbReference>
<organism evidence="6 7">
    <name type="scientific">Candidatus Wolfebacteria bacterium CG_4_10_14_0_8_um_filter_37_11</name>
    <dbReference type="NCBI Taxonomy" id="1975062"/>
    <lineage>
        <taxon>Bacteria</taxon>
        <taxon>Candidatus Wolfeibacteriota</taxon>
    </lineage>
</organism>
<dbReference type="PANTHER" id="PTHR47683:SF2">
    <property type="entry name" value="RNA-BINDING S4 DOMAIN-CONTAINING PROTEIN"/>
    <property type="match status" value="1"/>
</dbReference>
<dbReference type="InterPro" id="IPR050343">
    <property type="entry name" value="RsuA_PseudoU_synthase"/>
</dbReference>
<evidence type="ECO:0000313" key="7">
    <source>
        <dbReference type="Proteomes" id="UP000230363"/>
    </source>
</evidence>
<dbReference type="PANTHER" id="PTHR47683">
    <property type="entry name" value="PSEUDOURIDINE SYNTHASE FAMILY PROTEIN-RELATED"/>
    <property type="match status" value="1"/>
</dbReference>
<sequence length="242" mass="28669">MTEIIYPIRINRYLALKNYCSRRQADEFIKQKQIKINGKIAKLGNKVFEKDKVALRAQAKKTQKQRVYLAYNKPVGIETHASIKGQKDIKGTLEFKTRLFPLGRLDKDSYGLMILTNDGRITDKLLNPKYEHEKEYLVEVDRLLSPNFIKRISSGIQLEDFHTKKCFVEQTGKKSFRIILTEGKKRQIRRMCEVFRYNVLDLKRIRIMNIKLYDLKPGQYREIQGEELKEFFKNLFSVPHFT</sequence>
<evidence type="ECO:0000259" key="5">
    <source>
        <dbReference type="SMART" id="SM00363"/>
    </source>
</evidence>
<dbReference type="GO" id="GO:0003723">
    <property type="term" value="F:RNA binding"/>
    <property type="evidence" value="ECO:0007669"/>
    <property type="project" value="UniProtKB-KW"/>
</dbReference>
<comment type="caution">
    <text evidence="6">The sequence shown here is derived from an EMBL/GenBank/DDBJ whole genome shotgun (WGS) entry which is preliminary data.</text>
</comment>
<dbReference type="AlphaFoldDB" id="A0A2M7Q895"/>
<evidence type="ECO:0000256" key="2">
    <source>
        <dbReference type="ARBA" id="ARBA00023235"/>
    </source>
</evidence>
<dbReference type="InterPro" id="IPR006145">
    <property type="entry name" value="PsdUridine_synth_RsuA/RluA"/>
</dbReference>
<dbReference type="GO" id="GO:0000455">
    <property type="term" value="P:enzyme-directed rRNA pseudouridine synthesis"/>
    <property type="evidence" value="ECO:0007669"/>
    <property type="project" value="UniProtKB-ARBA"/>
</dbReference>
<dbReference type="InterPro" id="IPR018496">
    <property type="entry name" value="PsdUridine_synth_RsuA/RluB_CS"/>
</dbReference>
<keyword evidence="3" id="KW-0694">RNA-binding</keyword>
<reference evidence="7" key="1">
    <citation type="submission" date="2017-09" db="EMBL/GenBank/DDBJ databases">
        <title>Depth-based differentiation of microbial function through sediment-hosted aquifers and enrichment of novel symbionts in the deep terrestrial subsurface.</title>
        <authorList>
            <person name="Probst A.J."/>
            <person name="Ladd B."/>
            <person name="Jarett J.K."/>
            <person name="Geller-Mcgrath D.E."/>
            <person name="Sieber C.M.K."/>
            <person name="Emerson J.B."/>
            <person name="Anantharaman K."/>
            <person name="Thomas B.C."/>
            <person name="Malmstrom R."/>
            <person name="Stieglmeier M."/>
            <person name="Klingl A."/>
            <person name="Woyke T."/>
            <person name="Ryan C.M."/>
            <person name="Banfield J.F."/>
        </authorList>
    </citation>
    <scope>NUCLEOTIDE SEQUENCE [LARGE SCALE GENOMIC DNA]</scope>
</reference>
<dbReference type="InterPro" id="IPR020094">
    <property type="entry name" value="TruA/RsuA/RluB/E/F_N"/>
</dbReference>
<dbReference type="Proteomes" id="UP000230363">
    <property type="component" value="Unassembled WGS sequence"/>
</dbReference>
<dbReference type="Gene3D" id="3.10.290.10">
    <property type="entry name" value="RNA-binding S4 domain"/>
    <property type="match status" value="1"/>
</dbReference>
<dbReference type="NCBIfam" id="TIGR00093">
    <property type="entry name" value="pseudouridine synthase"/>
    <property type="match status" value="1"/>
</dbReference>
<evidence type="ECO:0000256" key="3">
    <source>
        <dbReference type="PROSITE-ProRule" id="PRU00182"/>
    </source>
</evidence>
<gene>
    <name evidence="6" type="ORF">COY96_00905</name>
</gene>
<dbReference type="Gene3D" id="3.30.70.580">
    <property type="entry name" value="Pseudouridine synthase I, catalytic domain, N-terminal subdomain"/>
    <property type="match status" value="1"/>
</dbReference>
<feature type="domain" description="RNA-binding S4" evidence="5">
    <location>
        <begin position="8"/>
        <end position="72"/>
    </location>
</feature>
<proteinExistence type="inferred from homology"/>
<dbReference type="CDD" id="cd00165">
    <property type="entry name" value="S4"/>
    <property type="match status" value="1"/>
</dbReference>
<protein>
    <recommendedName>
        <fullName evidence="4">Pseudouridine synthase</fullName>
        <ecNumber evidence="4">5.4.99.-</ecNumber>
    </recommendedName>
</protein>
<accession>A0A2M7Q895</accession>
<keyword evidence="2 4" id="KW-0413">Isomerase</keyword>
<dbReference type="Pfam" id="PF00849">
    <property type="entry name" value="PseudoU_synth_2"/>
    <property type="match status" value="1"/>
</dbReference>
<dbReference type="InterPro" id="IPR000748">
    <property type="entry name" value="PsdUridine_synth_RsuA/RluB/E/F"/>
</dbReference>
<dbReference type="Gene3D" id="3.30.70.1560">
    <property type="entry name" value="Alpha-L RNA-binding motif"/>
    <property type="match status" value="1"/>
</dbReference>